<evidence type="ECO:0000256" key="4">
    <source>
        <dbReference type="ARBA" id="ARBA00023242"/>
    </source>
</evidence>
<proteinExistence type="inferred from homology"/>
<evidence type="ECO:0000256" key="2">
    <source>
        <dbReference type="ARBA" id="ARBA00009953"/>
    </source>
</evidence>
<feature type="compositionally biased region" description="Polar residues" evidence="5">
    <location>
        <begin position="365"/>
        <end position="377"/>
    </location>
</feature>
<comment type="similarity">
    <text evidence="2">Belongs to the RPAP1 family.</text>
</comment>
<evidence type="ECO:0000259" key="6">
    <source>
        <dbReference type="Pfam" id="PF08620"/>
    </source>
</evidence>
<evidence type="ECO:0000259" key="7">
    <source>
        <dbReference type="Pfam" id="PF08621"/>
    </source>
</evidence>
<keyword evidence="3" id="KW-0804">Transcription</keyword>
<accession>A0A1D1XF64</accession>
<name>A0A1D1XF64_9ARAE</name>
<dbReference type="PANTHER" id="PTHR47605">
    <property type="entry name" value="TRANSCRIPTIONAL ELONGATION REGULATOR MINIYO"/>
    <property type="match status" value="1"/>
</dbReference>
<dbReference type="InterPro" id="IPR057989">
    <property type="entry name" value="TPR_RPAP1/MINIYO-like"/>
</dbReference>
<dbReference type="PANTHER" id="PTHR47605:SF2">
    <property type="entry name" value="TRANSCRIPTIONAL ELONGATION REGULATOR MINIYO"/>
    <property type="match status" value="1"/>
</dbReference>
<dbReference type="EMBL" id="GDJX01027055">
    <property type="protein sequence ID" value="JAT40881.1"/>
    <property type="molecule type" value="Transcribed_RNA"/>
</dbReference>
<comment type="subcellular location">
    <subcellularLocation>
        <location evidence="1">Nucleus</location>
    </subcellularLocation>
</comment>
<feature type="domain" description="RPAP1/MINIYO-like TPR repeats" evidence="8">
    <location>
        <begin position="1438"/>
        <end position="1566"/>
    </location>
</feature>
<feature type="compositionally biased region" description="Basic and acidic residues" evidence="5">
    <location>
        <begin position="65"/>
        <end position="79"/>
    </location>
</feature>
<feature type="domain" description="RPAP1 C-terminal" evidence="6">
    <location>
        <begin position="425"/>
        <end position="507"/>
    </location>
</feature>
<feature type="non-terminal residue" evidence="9">
    <location>
        <position position="1"/>
    </location>
</feature>
<feature type="region of interest" description="Disordered" evidence="5">
    <location>
        <begin position="155"/>
        <end position="236"/>
    </location>
</feature>
<reference evidence="9" key="1">
    <citation type="submission" date="2015-07" db="EMBL/GenBank/DDBJ databases">
        <title>Transcriptome Assembly of Anthurium amnicola.</title>
        <authorList>
            <person name="Suzuki J."/>
        </authorList>
    </citation>
    <scope>NUCLEOTIDE SEQUENCE</scope>
</reference>
<feature type="domain" description="RPAP1 N-terminal" evidence="7">
    <location>
        <begin position="289"/>
        <end position="333"/>
    </location>
</feature>
<evidence type="ECO:0000313" key="9">
    <source>
        <dbReference type="EMBL" id="JAT40881.1"/>
    </source>
</evidence>
<dbReference type="InterPro" id="IPR013930">
    <property type="entry name" value="RPAP1_N"/>
</dbReference>
<evidence type="ECO:0000256" key="1">
    <source>
        <dbReference type="ARBA" id="ARBA00004123"/>
    </source>
</evidence>
<evidence type="ECO:0000256" key="5">
    <source>
        <dbReference type="SAM" id="MobiDB-lite"/>
    </source>
</evidence>
<keyword evidence="4" id="KW-0539">Nucleus</keyword>
<dbReference type="InterPro" id="IPR055326">
    <property type="entry name" value="MINIYO"/>
</dbReference>
<evidence type="ECO:0000259" key="8">
    <source>
        <dbReference type="Pfam" id="PF25766"/>
    </source>
</evidence>
<feature type="region of interest" description="Disordered" evidence="5">
    <location>
        <begin position="330"/>
        <end position="349"/>
    </location>
</feature>
<evidence type="ECO:0000256" key="3">
    <source>
        <dbReference type="ARBA" id="ARBA00023163"/>
    </source>
</evidence>
<dbReference type="Pfam" id="PF08621">
    <property type="entry name" value="RPAP1_N"/>
    <property type="match status" value="1"/>
</dbReference>
<dbReference type="InterPro" id="IPR013929">
    <property type="entry name" value="RPAP1_C"/>
</dbReference>
<feature type="region of interest" description="Disordered" evidence="5">
    <location>
        <begin position="363"/>
        <end position="391"/>
    </location>
</feature>
<feature type="region of interest" description="Disordered" evidence="5">
    <location>
        <begin position="1"/>
        <end position="85"/>
    </location>
</feature>
<sequence length="1649" mass="184479">GNFEVSRRQSGKGSLDRPWARGTPVTDDLTPRRGKRELQTPALASRPLLPEMEAERANGNPSSRKPADFRRRKVEEQHHSSALLGRIVEKGFPSAQPGAPASLPRPTVLPFPVARHRSHGPHWVPVAAAMDVDEDGDDAEADEDPTVYVSAAPLAHPVQKKEKQGLDFSPWRELVAGDPSASPSKARKKRGPATTSRPVEQDLADASSVEGHLKWEESNKLSSPVTDASIPRETSGKLLVHSHVELNRSKGSKQGDIEFPPVHELTAMDMEPEVLGSTVHPKGNLSFMEDINAENLARLRQMSPQEIAEAQAEIMEKMDPAILEMLKKRGQQKQGLGRATPAKEKGRGSLHKVKLVEGDKIPSQVEDTQNEVSTGSHSVEPKRFEAAPSSQKVDPTPVYGEWVSSGVYHGRSWKAWCEIVEKVRDLRFKLDGSVVEDESSRELTNDGNTRFSQYNPENVTERDFLRTEGDPGAAGYTIKEAVALIRSIIPGQRSFALQLLVSVLNKCLQHLQQKDAGSNIINENHVHRVVDWQAVWAYALGPEPEIALSLRIALDDNHNSVILACAKVIQCILCCDINENYFNISEKLCIYEKDVYTAPVFRRRPEINLGFLCGGFWKYSAKPSNVLPVTAEDEDVENDEKYTIQDDVVVAGQDIAAGLVRMAVLPRICYLLEMEPIPTLDESLVSVLIALARHSPSCATAIMKCPRLIETVVRRFTEQYVVEAYPSQIKSIVFLRVLSQADKQNCLEFVKRGFFREMMWHMYKDPISLDHWIKSGKENCKITSGLMVEQLRFWKVCIRYGYCISYFEDFFPAMCMWLSLPTLDKLLEENVLGEFASVTREAYHVLEALSHRLPRLHSVVQLEKKVSKFSDDVEFWSWSHVVPMVELATKWLSLKTIPLTPFILVQRDDNAYHESSSSISCILWVISAVMHMLSCIFDRIIPKDAMHSDESTAILPWLPFFIPKVGLEIVKHNFFSFIHPSYAVEEGVPAENVPFIDVLCRLRCLNELEMSLSSTSCLHGLVRLADVVDKCVQSAKGFYSSQAQYCSYTDDQILEDGLVKLARTDLMRVLSLFSNLITSEWQCVQSIEVFGRGGPAPGAGLGWGSSGGGFWSTNYLFAEVDAQLIMSLIKILPIVPGGIDPTIDMSLGEMTSTLKSINPILGICLVSGPRDRFILEKALDILLKAPVLEFLGFCINRFIHVNKGLKSFGWQYCHEDYQFFSNTLIVHFRNMWLSSKRKSSSKGDNIDTTCKSSKKHDSLETIHEDVETSEIASECPNDSSLEVEWVHQKLPVPVHWFLSPLSCVNVNGDAGKVSSSSSVKAAGICSSSDHLDVAKSGLFILFGLEALTYFVDFKLRDSPIAVVPLVWKLHALSTALLARMDRMDVLEDEKSRDTFESLQELYGQQIDQIRLRNGNVFQEEIALEGSSSLEAVNGHDLEFLNFQTQVHDSYSTFIENLIEQFGAISYGNVLYGRQVALYLHRSVEGGVRLAAWNSLTNTHVLELLPPLDECFADSEGYLEPVEDNEGILDAYTKSWVSGALDKAAVRGSVSFILALHHLSCFIFYTSSSNGLPLRNKLVKSLLRGYSRRPQHQKMLYCLIQYKWPKLQDGYVNEGTILHEAECKRRFGVLSAACEGNSSLLAELAKLRLF</sequence>
<protein>
    <submittedName>
        <fullName evidence="9">RNA polymerase II-associated protein 1</fullName>
    </submittedName>
</protein>
<dbReference type="Pfam" id="PF08620">
    <property type="entry name" value="RPAP1_C"/>
    <property type="match status" value="1"/>
</dbReference>
<dbReference type="Pfam" id="PF25766">
    <property type="entry name" value="TPR_RPAP1"/>
    <property type="match status" value="1"/>
</dbReference>
<gene>
    <name evidence="9" type="primary">RPAP1_9</name>
    <name evidence="9" type="ORF">g.104924</name>
</gene>
<organism evidence="9">
    <name type="scientific">Anthurium amnicola</name>
    <dbReference type="NCBI Taxonomy" id="1678845"/>
    <lineage>
        <taxon>Eukaryota</taxon>
        <taxon>Viridiplantae</taxon>
        <taxon>Streptophyta</taxon>
        <taxon>Embryophyta</taxon>
        <taxon>Tracheophyta</taxon>
        <taxon>Spermatophyta</taxon>
        <taxon>Magnoliopsida</taxon>
        <taxon>Liliopsida</taxon>
        <taxon>Araceae</taxon>
        <taxon>Pothoideae</taxon>
        <taxon>Potheae</taxon>
        <taxon>Anthurium</taxon>
    </lineage>
</organism>